<evidence type="ECO:0000313" key="5">
    <source>
        <dbReference type="EMBL" id="QQN57214.1"/>
    </source>
</evidence>
<dbReference type="SUPFAM" id="SSF46689">
    <property type="entry name" value="Homeodomain-like"/>
    <property type="match status" value="1"/>
</dbReference>
<dbReference type="EMBL" id="CP067018">
    <property type="protein sequence ID" value="QQN57214.1"/>
    <property type="molecule type" value="Genomic_DNA"/>
</dbReference>
<evidence type="ECO:0000256" key="1">
    <source>
        <dbReference type="ARBA" id="ARBA00023015"/>
    </source>
</evidence>
<keyword evidence="3" id="KW-0804">Transcription</keyword>
<dbReference type="Pfam" id="PF12833">
    <property type="entry name" value="HTH_18"/>
    <property type="match status" value="1"/>
</dbReference>
<dbReference type="KEGG" id="egm:AYC65_01660"/>
<dbReference type="AlphaFoldDB" id="A0A7T7UVX9"/>
<protein>
    <submittedName>
        <fullName evidence="5">Helix-turn-helix transcriptional regulator</fullName>
    </submittedName>
</protein>
<evidence type="ECO:0000256" key="2">
    <source>
        <dbReference type="ARBA" id="ARBA00023125"/>
    </source>
</evidence>
<dbReference type="Gene3D" id="1.10.10.60">
    <property type="entry name" value="Homeodomain-like"/>
    <property type="match status" value="2"/>
</dbReference>
<organism evidence="5 6">
    <name type="scientific">Elizabethkingia bruuniana</name>
    <dbReference type="NCBI Taxonomy" id="1756149"/>
    <lineage>
        <taxon>Bacteria</taxon>
        <taxon>Pseudomonadati</taxon>
        <taxon>Bacteroidota</taxon>
        <taxon>Flavobacteriia</taxon>
        <taxon>Flavobacteriales</taxon>
        <taxon>Weeksellaceae</taxon>
        <taxon>Elizabethkingia</taxon>
    </lineage>
</organism>
<keyword evidence="6" id="KW-1185">Reference proteome</keyword>
<gene>
    <name evidence="5" type="ORF">I6H88_12190</name>
</gene>
<proteinExistence type="predicted"/>
<evidence type="ECO:0000259" key="4">
    <source>
        <dbReference type="PROSITE" id="PS01124"/>
    </source>
</evidence>
<dbReference type="PROSITE" id="PS01124">
    <property type="entry name" value="HTH_ARAC_FAMILY_2"/>
    <property type="match status" value="1"/>
</dbReference>
<dbReference type="InterPro" id="IPR009057">
    <property type="entry name" value="Homeodomain-like_sf"/>
</dbReference>
<dbReference type="PANTHER" id="PTHR43280:SF32">
    <property type="entry name" value="TRANSCRIPTIONAL REGULATORY PROTEIN"/>
    <property type="match status" value="1"/>
</dbReference>
<reference evidence="5 6" key="1">
    <citation type="submission" date="2020-12" db="EMBL/GenBank/DDBJ databases">
        <title>FDA dAtabase for Regulatory Grade micrObial Sequences (FDA-ARGOS): Supporting development and validation of Infectious Disease Dx tests.</title>
        <authorList>
            <person name="Kerrigan L."/>
            <person name="Long C."/>
            <person name="Tallon L."/>
            <person name="Sadzewicz L."/>
            <person name="Zhao X."/>
            <person name="Boylan J."/>
            <person name="Ott S."/>
            <person name="Bowen H."/>
            <person name="Vavikolanu K."/>
            <person name="Mehta A."/>
            <person name="Aluvathingal J."/>
            <person name="Nadendla S."/>
            <person name="Yan Y."/>
            <person name="Sichtig H."/>
        </authorList>
    </citation>
    <scope>NUCLEOTIDE SEQUENCE [LARGE SCALE GENOMIC DNA]</scope>
    <source>
        <strain evidence="5 6">FDAARGOS_1031</strain>
    </source>
</reference>
<evidence type="ECO:0000256" key="3">
    <source>
        <dbReference type="ARBA" id="ARBA00023163"/>
    </source>
</evidence>
<accession>A0A7T7UVX9</accession>
<name>A0A7T7UVX9_9FLAO</name>
<dbReference type="InterPro" id="IPR018060">
    <property type="entry name" value="HTH_AraC"/>
</dbReference>
<evidence type="ECO:0000313" key="6">
    <source>
        <dbReference type="Proteomes" id="UP000595426"/>
    </source>
</evidence>
<keyword evidence="2" id="KW-0238">DNA-binding</keyword>
<dbReference type="Proteomes" id="UP000595426">
    <property type="component" value="Chromosome"/>
</dbReference>
<dbReference type="OrthoDB" id="956952at2"/>
<sequence length="122" mass="13935">MKTSRPEEIVAQFNQLIQNNLNELISGVTDEYLDIHKIADKIHINATHLSNTVKETTGKSPCDICNEKTIDLIKELLATTDLSIAEIAFKLTYEPTNFTKYFKKHTGMLPSVYRSTFRQENT</sequence>
<keyword evidence="1" id="KW-0805">Transcription regulation</keyword>
<dbReference type="SMART" id="SM00342">
    <property type="entry name" value="HTH_ARAC"/>
    <property type="match status" value="1"/>
</dbReference>
<feature type="domain" description="HTH araC/xylS-type" evidence="4">
    <location>
        <begin position="11"/>
        <end position="116"/>
    </location>
</feature>
<dbReference type="GeneID" id="93131591"/>
<dbReference type="GO" id="GO:0003700">
    <property type="term" value="F:DNA-binding transcription factor activity"/>
    <property type="evidence" value="ECO:0007669"/>
    <property type="project" value="InterPro"/>
</dbReference>
<dbReference type="RefSeq" id="WP_034869352.1">
    <property type="nucleotide sequence ID" value="NZ_CBCSDR010000009.1"/>
</dbReference>
<dbReference type="PANTHER" id="PTHR43280">
    <property type="entry name" value="ARAC-FAMILY TRANSCRIPTIONAL REGULATOR"/>
    <property type="match status" value="1"/>
</dbReference>
<dbReference type="GO" id="GO:0043565">
    <property type="term" value="F:sequence-specific DNA binding"/>
    <property type="evidence" value="ECO:0007669"/>
    <property type="project" value="InterPro"/>
</dbReference>